<protein>
    <recommendedName>
        <fullName evidence="1">Tf2-1-like SH3-like domain-containing protein</fullName>
    </recommendedName>
</protein>
<evidence type="ECO:0000259" key="1">
    <source>
        <dbReference type="Pfam" id="PF24626"/>
    </source>
</evidence>
<name>A0ABQ5F2Y6_9ASTR</name>
<dbReference type="Proteomes" id="UP001151760">
    <property type="component" value="Unassembled WGS sequence"/>
</dbReference>
<evidence type="ECO:0000313" key="2">
    <source>
        <dbReference type="EMBL" id="GJT57688.1"/>
    </source>
</evidence>
<dbReference type="EMBL" id="BQNB010016953">
    <property type="protein sequence ID" value="GJT57688.1"/>
    <property type="molecule type" value="Genomic_DNA"/>
</dbReference>
<organism evidence="2 3">
    <name type="scientific">Tanacetum coccineum</name>
    <dbReference type="NCBI Taxonomy" id="301880"/>
    <lineage>
        <taxon>Eukaryota</taxon>
        <taxon>Viridiplantae</taxon>
        <taxon>Streptophyta</taxon>
        <taxon>Embryophyta</taxon>
        <taxon>Tracheophyta</taxon>
        <taxon>Spermatophyta</taxon>
        <taxon>Magnoliopsida</taxon>
        <taxon>eudicotyledons</taxon>
        <taxon>Gunneridae</taxon>
        <taxon>Pentapetalae</taxon>
        <taxon>asterids</taxon>
        <taxon>campanulids</taxon>
        <taxon>Asterales</taxon>
        <taxon>Asteraceae</taxon>
        <taxon>Asteroideae</taxon>
        <taxon>Anthemideae</taxon>
        <taxon>Anthemidinae</taxon>
        <taxon>Tanacetum</taxon>
    </lineage>
</organism>
<accession>A0ABQ5F2Y6</accession>
<sequence length="294" mass="33523">MPIKLGSFNVVIGMDWLSKYHARIICDEKVVYIPIDGETLIIRAQVMEKKSDEKGLDDIPVFREFLEVFPEDLPGLPPLHQVEFEIDLLWSGTSCPNNLQISSFRNAGTIKPTTRVSRPSTNPTTLASCKRSAKELCQRKAKSILISKLEMGYVESGTSKGVSDSGEARDKLSPRYIRPFKILDRVGPVAYKLELPEELSNVHSTFHVSNLKKCLSNESLIIPMKGLRLDDKLNFVEEPIEIMDREVKQLKQSRIPIVKVRWTSKRGPKFTWERKDQTRAKYPYLFSNITPTSN</sequence>
<evidence type="ECO:0000313" key="3">
    <source>
        <dbReference type="Proteomes" id="UP001151760"/>
    </source>
</evidence>
<gene>
    <name evidence="2" type="ORF">Tco_0992742</name>
</gene>
<dbReference type="PANTHER" id="PTHR46148">
    <property type="entry name" value="CHROMO DOMAIN-CONTAINING PROTEIN"/>
    <property type="match status" value="1"/>
</dbReference>
<reference evidence="2" key="1">
    <citation type="journal article" date="2022" name="Int. J. Mol. Sci.">
        <title>Draft Genome of Tanacetum Coccineum: Genomic Comparison of Closely Related Tanacetum-Family Plants.</title>
        <authorList>
            <person name="Yamashiro T."/>
            <person name="Shiraishi A."/>
            <person name="Nakayama K."/>
            <person name="Satake H."/>
        </authorList>
    </citation>
    <scope>NUCLEOTIDE SEQUENCE</scope>
</reference>
<reference evidence="2" key="2">
    <citation type="submission" date="2022-01" db="EMBL/GenBank/DDBJ databases">
        <authorList>
            <person name="Yamashiro T."/>
            <person name="Shiraishi A."/>
            <person name="Satake H."/>
            <person name="Nakayama K."/>
        </authorList>
    </citation>
    <scope>NUCLEOTIDE SEQUENCE</scope>
</reference>
<dbReference type="Pfam" id="PF08284">
    <property type="entry name" value="RVP_2"/>
    <property type="match status" value="1"/>
</dbReference>
<dbReference type="Pfam" id="PF24626">
    <property type="entry name" value="SH3_Tf2-1"/>
    <property type="match status" value="1"/>
</dbReference>
<dbReference type="InterPro" id="IPR056924">
    <property type="entry name" value="SH3_Tf2-1"/>
</dbReference>
<dbReference type="PANTHER" id="PTHR46148:SF59">
    <property type="entry name" value="NUCLEOTIDYLTRANSFERASE, RIBONUCLEASE H"/>
    <property type="match status" value="1"/>
</dbReference>
<proteinExistence type="predicted"/>
<keyword evidence="3" id="KW-1185">Reference proteome</keyword>
<comment type="caution">
    <text evidence="2">The sequence shown here is derived from an EMBL/GenBank/DDBJ whole genome shotgun (WGS) entry which is preliminary data.</text>
</comment>
<feature type="domain" description="Tf2-1-like SH3-like" evidence="1">
    <location>
        <begin position="168"/>
        <end position="214"/>
    </location>
</feature>